<dbReference type="PANTHER" id="PTHR48081:SF33">
    <property type="entry name" value="KYNURENINE FORMAMIDASE"/>
    <property type="match status" value="1"/>
</dbReference>
<dbReference type="PANTHER" id="PTHR48081">
    <property type="entry name" value="AB HYDROLASE SUPERFAMILY PROTEIN C4A8.06C"/>
    <property type="match status" value="1"/>
</dbReference>
<comment type="caution">
    <text evidence="3">The sequence shown here is derived from an EMBL/GenBank/DDBJ whole genome shotgun (WGS) entry which is preliminary data.</text>
</comment>
<sequence length="263" mass="29223">MTPLPNMTTVTYQSAYGNEGDIDIYIHDHSTDETPLIVFIHGGAWRTEDKKDHSDLALELWTRGYTVAVPNYRLSLRDPGSDSHPLVQHPDHIQDTYDALKYLHNQAPAATFDKNKMVLVGHSAGAHIATMLLLEQQYEIPFVAGIVGADGIYDLPLLLRTFPDYLDFISQAFGDDASTYANASPSHVPAQLAPSTRQVPVLLVQSLEDQLIDVAQTQSMLERLQAVGVTSVAMDTTTCRGGHYEMIKTSEFYDLVQTFTRKL</sequence>
<dbReference type="InterPro" id="IPR049492">
    <property type="entry name" value="BD-FAE-like_dom"/>
</dbReference>
<dbReference type="InterPro" id="IPR029058">
    <property type="entry name" value="AB_hydrolase_fold"/>
</dbReference>
<reference evidence="3 4" key="1">
    <citation type="submission" date="2016-07" db="EMBL/GenBank/DDBJ databases">
        <title>Pervasive Adenine N6-methylation of Active Genes in Fungi.</title>
        <authorList>
            <consortium name="DOE Joint Genome Institute"/>
            <person name="Mondo S.J."/>
            <person name="Dannebaum R.O."/>
            <person name="Kuo R.C."/>
            <person name="Labutti K."/>
            <person name="Haridas S."/>
            <person name="Kuo A."/>
            <person name="Salamov A."/>
            <person name="Ahrendt S.R."/>
            <person name="Lipzen A."/>
            <person name="Sullivan W."/>
            <person name="Andreopoulos W.B."/>
            <person name="Clum A."/>
            <person name="Lindquist E."/>
            <person name="Daum C."/>
            <person name="Ramamoorthy G.K."/>
            <person name="Gryganskyi A."/>
            <person name="Culley D."/>
            <person name="Magnuson J.K."/>
            <person name="James T.Y."/>
            <person name="O'Malley M.A."/>
            <person name="Stajich J.E."/>
            <person name="Spatafora J.W."/>
            <person name="Visel A."/>
            <person name="Grigoriev I.V."/>
        </authorList>
    </citation>
    <scope>NUCLEOTIDE SEQUENCE [LARGE SCALE GENOMIC DNA]</scope>
    <source>
        <strain evidence="3 4">NRRL 3301</strain>
    </source>
</reference>
<dbReference type="InterPro" id="IPR050300">
    <property type="entry name" value="GDXG_lipolytic_enzyme"/>
</dbReference>
<evidence type="ECO:0000313" key="4">
    <source>
        <dbReference type="Proteomes" id="UP000242146"/>
    </source>
</evidence>
<dbReference type="GO" id="GO:0016787">
    <property type="term" value="F:hydrolase activity"/>
    <property type="evidence" value="ECO:0007669"/>
    <property type="project" value="UniProtKB-KW"/>
</dbReference>
<accession>A0A1X2GVZ7</accession>
<dbReference type="OrthoDB" id="6495301at2759"/>
<evidence type="ECO:0000259" key="2">
    <source>
        <dbReference type="Pfam" id="PF20434"/>
    </source>
</evidence>
<dbReference type="AlphaFoldDB" id="A0A1X2GVZ7"/>
<protein>
    <submittedName>
        <fullName evidence="3">Alpha/beta-hydrolase</fullName>
    </submittedName>
</protein>
<name>A0A1X2GVZ7_9FUNG</name>
<gene>
    <name evidence="3" type="ORF">DM01DRAFT_1331664</name>
</gene>
<dbReference type="Gene3D" id="3.40.50.1820">
    <property type="entry name" value="alpha/beta hydrolase"/>
    <property type="match status" value="1"/>
</dbReference>
<evidence type="ECO:0000256" key="1">
    <source>
        <dbReference type="ARBA" id="ARBA00022801"/>
    </source>
</evidence>
<dbReference type="Pfam" id="PF20434">
    <property type="entry name" value="BD-FAE"/>
    <property type="match status" value="1"/>
</dbReference>
<feature type="domain" description="BD-FAE-like" evidence="2">
    <location>
        <begin position="22"/>
        <end position="224"/>
    </location>
</feature>
<dbReference type="STRING" id="101127.A0A1X2GVZ7"/>
<keyword evidence="1 3" id="KW-0378">Hydrolase</keyword>
<evidence type="ECO:0000313" key="3">
    <source>
        <dbReference type="EMBL" id="ORX62207.1"/>
    </source>
</evidence>
<keyword evidence="4" id="KW-1185">Reference proteome</keyword>
<dbReference type="SUPFAM" id="SSF53474">
    <property type="entry name" value="alpha/beta-Hydrolases"/>
    <property type="match status" value="1"/>
</dbReference>
<proteinExistence type="predicted"/>
<organism evidence="3 4">
    <name type="scientific">Hesseltinella vesiculosa</name>
    <dbReference type="NCBI Taxonomy" id="101127"/>
    <lineage>
        <taxon>Eukaryota</taxon>
        <taxon>Fungi</taxon>
        <taxon>Fungi incertae sedis</taxon>
        <taxon>Mucoromycota</taxon>
        <taxon>Mucoromycotina</taxon>
        <taxon>Mucoromycetes</taxon>
        <taxon>Mucorales</taxon>
        <taxon>Cunninghamellaceae</taxon>
        <taxon>Hesseltinella</taxon>
    </lineage>
</organism>
<dbReference type="Proteomes" id="UP000242146">
    <property type="component" value="Unassembled WGS sequence"/>
</dbReference>
<dbReference type="EMBL" id="MCGT01000002">
    <property type="protein sequence ID" value="ORX62207.1"/>
    <property type="molecule type" value="Genomic_DNA"/>
</dbReference>